<proteinExistence type="predicted"/>
<evidence type="ECO:0000259" key="2">
    <source>
        <dbReference type="Pfam" id="PF25164"/>
    </source>
</evidence>
<dbReference type="InterPro" id="IPR010330">
    <property type="entry name" value="CoiA_nuc"/>
</dbReference>
<dbReference type="AlphaFoldDB" id="A0A2N3LQB9"/>
<feature type="domain" description="Competence protein CoiA nuclease-like" evidence="1">
    <location>
        <begin position="78"/>
        <end position="232"/>
    </location>
</feature>
<evidence type="ECO:0000313" key="5">
    <source>
        <dbReference type="Proteomes" id="UP000233440"/>
    </source>
</evidence>
<dbReference type="EMBL" id="PIQO01000001">
    <property type="protein sequence ID" value="PKR86767.1"/>
    <property type="molecule type" value="Genomic_DNA"/>
</dbReference>
<protein>
    <recommendedName>
        <fullName evidence="6">Competence protein CoiA</fullName>
    </recommendedName>
</protein>
<feature type="domain" description="Competence protein CoiA C-terminal" evidence="3">
    <location>
        <begin position="245"/>
        <end position="390"/>
    </location>
</feature>
<reference evidence="4 5" key="1">
    <citation type="submission" date="2017-11" db="EMBL/GenBank/DDBJ databases">
        <title>Bacillus camelliae sp. nov., isolated from pu'er tea.</title>
        <authorList>
            <person name="Niu L."/>
        </authorList>
    </citation>
    <scope>NUCLEOTIDE SEQUENCE [LARGE SCALE GENOMIC DNA]</scope>
    <source>
        <strain evidence="4 5">7578-1</strain>
    </source>
</reference>
<dbReference type="InterPro" id="IPR057253">
    <property type="entry name" value="CoiA-like_N"/>
</dbReference>
<keyword evidence="5" id="KW-1185">Reference proteome</keyword>
<accession>A0A2N3LQB9</accession>
<dbReference type="Pfam" id="PF25166">
    <property type="entry name" value="CoiA_C"/>
    <property type="match status" value="1"/>
</dbReference>
<dbReference type="PIRSF" id="PIRSF007487">
    <property type="entry name" value="Competence-induced_CoiA_bac"/>
    <property type="match status" value="1"/>
</dbReference>
<dbReference type="Proteomes" id="UP000233440">
    <property type="component" value="Unassembled WGS sequence"/>
</dbReference>
<dbReference type="InterPro" id="IPR057252">
    <property type="entry name" value="CoiA_C"/>
</dbReference>
<evidence type="ECO:0008006" key="6">
    <source>
        <dbReference type="Google" id="ProtNLM"/>
    </source>
</evidence>
<dbReference type="OrthoDB" id="3784230at2"/>
<sequence>MEYRLGRRDVMLTAQTKDGKVYNLAGRKDIQYLHELKKKVLFYCPVCRERVNLKAGSQKIPHFSHQKSSKCTYISEPESIQHMLGKADLYFWLLNQGYKVHLERFLPKLNQRPDILVKRNGQWFAIEYQCSPISLKTLNSRTNGYETHHIKPIWIIGGYPFQNRKGGYFQLNDFFWSFIQASETFGLTLLSYTPQAQQFHFLSNISPISSRKVKGTYTNTSLGKVSFPIVFSNPFRPKHKVDAYWFLQKRKWLLQKLVYGKAFQDPFLLSVYECYCHPLFLPPAIGLPVDYMGVCKTHPVVWQFYIWRDCLRFLRIGERITFTQVIDAIETRKKYHYIQFRDLPFVHHSYQNRMIFLYLQMLVHSTYLKEVKKGTFVLNKTITIPKNMEEVNLYEKEFLQKYGDF</sequence>
<evidence type="ECO:0000259" key="3">
    <source>
        <dbReference type="Pfam" id="PF25166"/>
    </source>
</evidence>
<dbReference type="Pfam" id="PF25164">
    <property type="entry name" value="CoiA_N"/>
    <property type="match status" value="1"/>
</dbReference>
<feature type="domain" description="Competence protein CoiA-like N-terminal" evidence="2">
    <location>
        <begin position="29"/>
        <end position="73"/>
    </location>
</feature>
<organism evidence="4 5">
    <name type="scientific">Heyndrickxia camelliae</name>
    <dbReference type="NCBI Taxonomy" id="1707093"/>
    <lineage>
        <taxon>Bacteria</taxon>
        <taxon>Bacillati</taxon>
        <taxon>Bacillota</taxon>
        <taxon>Bacilli</taxon>
        <taxon>Bacillales</taxon>
        <taxon>Bacillaceae</taxon>
        <taxon>Heyndrickxia</taxon>
    </lineage>
</organism>
<gene>
    <name evidence="4" type="ORF">CWO92_01520</name>
</gene>
<evidence type="ECO:0000313" key="4">
    <source>
        <dbReference type="EMBL" id="PKR86767.1"/>
    </source>
</evidence>
<comment type="caution">
    <text evidence="4">The sequence shown here is derived from an EMBL/GenBank/DDBJ whole genome shotgun (WGS) entry which is preliminary data.</text>
</comment>
<evidence type="ECO:0000259" key="1">
    <source>
        <dbReference type="Pfam" id="PF06054"/>
    </source>
</evidence>
<dbReference type="Pfam" id="PF06054">
    <property type="entry name" value="CoiA_nuc"/>
    <property type="match status" value="1"/>
</dbReference>
<dbReference type="InterPro" id="IPR021176">
    <property type="entry name" value="Competence-induced_CoiA"/>
</dbReference>
<name>A0A2N3LQB9_9BACI</name>